<organism evidence="2 3">
    <name type="scientific">Albugo candida</name>
    <dbReference type="NCBI Taxonomy" id="65357"/>
    <lineage>
        <taxon>Eukaryota</taxon>
        <taxon>Sar</taxon>
        <taxon>Stramenopiles</taxon>
        <taxon>Oomycota</taxon>
        <taxon>Peronosporomycetes</taxon>
        <taxon>Albuginales</taxon>
        <taxon>Albuginaceae</taxon>
        <taxon>Albugo</taxon>
    </lineage>
</organism>
<evidence type="ECO:0000313" key="3">
    <source>
        <dbReference type="Proteomes" id="UP000053237"/>
    </source>
</evidence>
<dbReference type="STRING" id="65357.A0A024GIC6"/>
<gene>
    <name evidence="2" type="ORF">BN9_070220</name>
</gene>
<feature type="compositionally biased region" description="Basic and acidic residues" evidence="1">
    <location>
        <begin position="229"/>
        <end position="250"/>
    </location>
</feature>
<accession>A0A024GIC6</accession>
<dbReference type="InParanoid" id="A0A024GIC6"/>
<evidence type="ECO:0000256" key="1">
    <source>
        <dbReference type="SAM" id="MobiDB-lite"/>
    </source>
</evidence>
<keyword evidence="3" id="KW-1185">Reference proteome</keyword>
<protein>
    <submittedName>
        <fullName evidence="2">Uncharacterized protein</fullName>
    </submittedName>
</protein>
<dbReference type="AlphaFoldDB" id="A0A024GIC6"/>
<dbReference type="OrthoDB" id="165305at2759"/>
<feature type="compositionally biased region" description="Polar residues" evidence="1">
    <location>
        <begin position="139"/>
        <end position="179"/>
    </location>
</feature>
<sequence length="300" mass="32403">MCPGYELSTGPETNVANYDKCMKAKYKYATLAEFIRKNQVVEPGATPIDGYTLPDQMAPVVINKTLIFGNDLGHHGPCSVMCDEKEVVYELNCHFKFTGKPAVIPIDFDTCSKAKKVWFYWVAMHGAGWQVYTNAFPVKSSSSGNKESTEGSNEYSDPTKTNVNEGTQLDTKNDATPNPDTKPAPETTPPSETKPAPETTPPSETKPAPETTSPPETTPPPETTTKPETATKPETTTKPDTAAKLEEETTSKGAGEVYPAGDKGNEEESTTDNSGGSDSTEKNANQQETASQKSKCTLRT</sequence>
<reference evidence="2 3" key="1">
    <citation type="submission" date="2012-05" db="EMBL/GenBank/DDBJ databases">
        <title>Recombination and specialization in a pathogen metapopulation.</title>
        <authorList>
            <person name="Gardiner A."/>
            <person name="Kemen E."/>
            <person name="Schultz-Larsen T."/>
            <person name="MacLean D."/>
            <person name="Van Oosterhout C."/>
            <person name="Jones J.D.G."/>
        </authorList>
    </citation>
    <scope>NUCLEOTIDE SEQUENCE [LARGE SCALE GENOMIC DNA]</scope>
    <source>
        <strain evidence="2 3">Ac Nc2</strain>
    </source>
</reference>
<comment type="caution">
    <text evidence="2">The sequence shown here is derived from an EMBL/GenBank/DDBJ whole genome shotgun (WGS) entry which is preliminary data.</text>
</comment>
<dbReference type="EMBL" id="CAIX01000116">
    <property type="protein sequence ID" value="CCI46093.1"/>
    <property type="molecule type" value="Genomic_DNA"/>
</dbReference>
<feature type="region of interest" description="Disordered" evidence="1">
    <location>
        <begin position="139"/>
        <end position="300"/>
    </location>
</feature>
<name>A0A024GIC6_9STRA</name>
<feature type="compositionally biased region" description="Low complexity" evidence="1">
    <location>
        <begin position="189"/>
        <end position="215"/>
    </location>
</feature>
<proteinExistence type="predicted"/>
<evidence type="ECO:0000313" key="2">
    <source>
        <dbReference type="EMBL" id="CCI46093.1"/>
    </source>
</evidence>
<feature type="compositionally biased region" description="Polar residues" evidence="1">
    <location>
        <begin position="282"/>
        <end position="300"/>
    </location>
</feature>
<dbReference type="Proteomes" id="UP000053237">
    <property type="component" value="Unassembled WGS sequence"/>
</dbReference>